<comment type="caution">
    <text evidence="3">The sequence shown here is derived from an EMBL/GenBank/DDBJ whole genome shotgun (WGS) entry which is preliminary data.</text>
</comment>
<dbReference type="InterPro" id="IPR000675">
    <property type="entry name" value="Cutinase/axe"/>
</dbReference>
<dbReference type="PANTHER" id="PTHR33630">
    <property type="entry name" value="CUTINASE RV1984C-RELATED-RELATED"/>
    <property type="match status" value="1"/>
</dbReference>
<dbReference type="SUPFAM" id="SSF53474">
    <property type="entry name" value="alpha/beta-Hydrolases"/>
    <property type="match status" value="1"/>
</dbReference>
<dbReference type="PANTHER" id="PTHR33630:SF9">
    <property type="entry name" value="CUTINASE 4"/>
    <property type="match status" value="1"/>
</dbReference>
<dbReference type="Pfam" id="PF01083">
    <property type="entry name" value="Cutinase"/>
    <property type="match status" value="1"/>
</dbReference>
<accession>A0A8K0JE19</accession>
<dbReference type="GO" id="GO:0052689">
    <property type="term" value="F:carboxylic ester hydrolase activity"/>
    <property type="evidence" value="ECO:0007669"/>
    <property type="project" value="UniProtKB-ARBA"/>
</dbReference>
<dbReference type="AlphaFoldDB" id="A0A8K0JE19"/>
<dbReference type="InterPro" id="IPR029058">
    <property type="entry name" value="AB_hydrolase_fold"/>
</dbReference>
<gene>
    <name evidence="3" type="ORF">E4U42_002551</name>
</gene>
<evidence type="ECO:0000256" key="1">
    <source>
        <dbReference type="ARBA" id="ARBA00022801"/>
    </source>
</evidence>
<evidence type="ECO:0000313" key="4">
    <source>
        <dbReference type="Proteomes" id="UP000811619"/>
    </source>
</evidence>
<keyword evidence="4" id="KW-1185">Reference proteome</keyword>
<organism evidence="3 4">
    <name type="scientific">Claviceps africana</name>
    <dbReference type="NCBI Taxonomy" id="83212"/>
    <lineage>
        <taxon>Eukaryota</taxon>
        <taxon>Fungi</taxon>
        <taxon>Dikarya</taxon>
        <taxon>Ascomycota</taxon>
        <taxon>Pezizomycotina</taxon>
        <taxon>Sordariomycetes</taxon>
        <taxon>Hypocreomycetidae</taxon>
        <taxon>Hypocreales</taxon>
        <taxon>Clavicipitaceae</taxon>
        <taxon>Claviceps</taxon>
    </lineage>
</organism>
<dbReference type="OrthoDB" id="2586582at2759"/>
<dbReference type="EMBL" id="SRPY01000204">
    <property type="protein sequence ID" value="KAG5927140.1"/>
    <property type="molecule type" value="Genomic_DNA"/>
</dbReference>
<name>A0A8K0JE19_9HYPO</name>
<dbReference type="SMART" id="SM01110">
    <property type="entry name" value="Cutinase"/>
    <property type="match status" value="1"/>
</dbReference>
<evidence type="ECO:0000313" key="3">
    <source>
        <dbReference type="EMBL" id="KAG5927140.1"/>
    </source>
</evidence>
<dbReference type="Proteomes" id="UP000811619">
    <property type="component" value="Unassembled WGS sequence"/>
</dbReference>
<keyword evidence="1" id="KW-0378">Hydrolase</keyword>
<reference evidence="3" key="1">
    <citation type="journal article" date="2020" name="bioRxiv">
        <title>Whole genome comparisons of ergot fungi reveals the divergence and evolution of species within the genus Claviceps are the result of varying mechanisms driving genome evolution and host range expansion.</title>
        <authorList>
            <person name="Wyka S.A."/>
            <person name="Mondo S.J."/>
            <person name="Liu M."/>
            <person name="Dettman J."/>
            <person name="Nalam V."/>
            <person name="Broders K.D."/>
        </authorList>
    </citation>
    <scope>NUCLEOTIDE SEQUENCE</scope>
    <source>
        <strain evidence="3">CCC 489</strain>
    </source>
</reference>
<protein>
    <recommendedName>
        <fullName evidence="5">Acetylxylan esterase</fullName>
    </recommendedName>
</protein>
<sequence length="195" mass="21299">MVARGSLENPGTGALNSLVELITKRHLEATIHAFRYPAGLEHYQQSVAAGTQAVTRQLTSYVRRCPNSQVVVLGYSQGAHVTGDALCGGKAIDTEDFTPPLDDDISSRIAAIVWYGDPRHVAGKPFNKGNATTDGIFARKEGQSCDKFSDILASYCDDGDMFCANRGSDYMVHMTYPERYDAQAADFVLDRLPMK</sequence>
<dbReference type="Gene3D" id="3.40.50.1820">
    <property type="entry name" value="alpha/beta hydrolase"/>
    <property type="match status" value="1"/>
</dbReference>
<evidence type="ECO:0008006" key="5">
    <source>
        <dbReference type="Google" id="ProtNLM"/>
    </source>
</evidence>
<proteinExistence type="predicted"/>
<evidence type="ECO:0000256" key="2">
    <source>
        <dbReference type="ARBA" id="ARBA00023157"/>
    </source>
</evidence>
<keyword evidence="2" id="KW-1015">Disulfide bond</keyword>